<dbReference type="EMBL" id="MU004185">
    <property type="protein sequence ID" value="KAF2498284.1"/>
    <property type="molecule type" value="Genomic_DNA"/>
</dbReference>
<dbReference type="AlphaFoldDB" id="A0A6A6R209"/>
<reference evidence="1" key="1">
    <citation type="journal article" date="2020" name="Stud. Mycol.">
        <title>101 Dothideomycetes genomes: a test case for predicting lifestyles and emergence of pathogens.</title>
        <authorList>
            <person name="Haridas S."/>
            <person name="Albert R."/>
            <person name="Binder M."/>
            <person name="Bloem J."/>
            <person name="Labutti K."/>
            <person name="Salamov A."/>
            <person name="Andreopoulos B."/>
            <person name="Baker S."/>
            <person name="Barry K."/>
            <person name="Bills G."/>
            <person name="Bluhm B."/>
            <person name="Cannon C."/>
            <person name="Castanera R."/>
            <person name="Culley D."/>
            <person name="Daum C."/>
            <person name="Ezra D."/>
            <person name="Gonzalez J."/>
            <person name="Henrissat B."/>
            <person name="Kuo A."/>
            <person name="Liang C."/>
            <person name="Lipzen A."/>
            <person name="Lutzoni F."/>
            <person name="Magnuson J."/>
            <person name="Mondo S."/>
            <person name="Nolan M."/>
            <person name="Ohm R."/>
            <person name="Pangilinan J."/>
            <person name="Park H.-J."/>
            <person name="Ramirez L."/>
            <person name="Alfaro M."/>
            <person name="Sun H."/>
            <person name="Tritt A."/>
            <person name="Yoshinaga Y."/>
            <person name="Zwiers L.-H."/>
            <person name="Turgeon B."/>
            <person name="Goodwin S."/>
            <person name="Spatafora J."/>
            <person name="Crous P."/>
            <person name="Grigoriev I."/>
        </authorList>
    </citation>
    <scope>NUCLEOTIDE SEQUENCE</scope>
    <source>
        <strain evidence="1">CBS 269.34</strain>
    </source>
</reference>
<organism evidence="1 2">
    <name type="scientific">Lophium mytilinum</name>
    <dbReference type="NCBI Taxonomy" id="390894"/>
    <lineage>
        <taxon>Eukaryota</taxon>
        <taxon>Fungi</taxon>
        <taxon>Dikarya</taxon>
        <taxon>Ascomycota</taxon>
        <taxon>Pezizomycotina</taxon>
        <taxon>Dothideomycetes</taxon>
        <taxon>Pleosporomycetidae</taxon>
        <taxon>Mytilinidiales</taxon>
        <taxon>Mytilinidiaceae</taxon>
        <taxon>Lophium</taxon>
    </lineage>
</organism>
<proteinExistence type="predicted"/>
<evidence type="ECO:0000313" key="2">
    <source>
        <dbReference type="Proteomes" id="UP000799750"/>
    </source>
</evidence>
<sequence length="208" mass="22529">MAVACEITSSILTWLASSLVDRSLSLRLSKPSSLNPPSDNSNCFVPGLACSGIVSSIEKRNARYRDLHSTTSLGSLLDVEYVAMEWEPESSTLVPTRACCTIASPPHKGFTIVVDVVRFPCRVSGHKGTGTAKQMVDRSPPILCEDEKADPGPDGYPRANQLYFWVRSIDPERKNPLHCPGIEVGYGNACTIGPPPRSNGIGKCLNRK</sequence>
<gene>
    <name evidence="1" type="ORF">BU16DRAFT_288815</name>
</gene>
<dbReference type="Proteomes" id="UP000799750">
    <property type="component" value="Unassembled WGS sequence"/>
</dbReference>
<protein>
    <submittedName>
        <fullName evidence="1">Uncharacterized protein</fullName>
    </submittedName>
</protein>
<accession>A0A6A6R209</accession>
<evidence type="ECO:0000313" key="1">
    <source>
        <dbReference type="EMBL" id="KAF2498284.1"/>
    </source>
</evidence>
<keyword evidence="2" id="KW-1185">Reference proteome</keyword>
<name>A0A6A6R209_9PEZI</name>